<organism evidence="3 4">
    <name type="scientific">Cohnella nanjingensis</name>
    <dbReference type="NCBI Taxonomy" id="1387779"/>
    <lineage>
        <taxon>Bacteria</taxon>
        <taxon>Bacillati</taxon>
        <taxon>Bacillota</taxon>
        <taxon>Bacilli</taxon>
        <taxon>Bacillales</taxon>
        <taxon>Paenibacillaceae</taxon>
        <taxon>Cohnella</taxon>
    </lineage>
</organism>
<accession>A0A7X0VJH4</accession>
<dbReference type="RefSeq" id="WP_185673425.1">
    <property type="nucleotide sequence ID" value="NZ_JACJVP010000083.1"/>
</dbReference>
<keyword evidence="2" id="KW-0472">Membrane</keyword>
<keyword evidence="2" id="KW-0812">Transmembrane</keyword>
<dbReference type="Proteomes" id="UP000547209">
    <property type="component" value="Unassembled WGS sequence"/>
</dbReference>
<proteinExistence type="predicted"/>
<name>A0A7X0VJH4_9BACL</name>
<keyword evidence="4" id="KW-1185">Reference proteome</keyword>
<gene>
    <name evidence="3" type="ORF">H7C19_33450</name>
</gene>
<evidence type="ECO:0000256" key="1">
    <source>
        <dbReference type="SAM" id="MobiDB-lite"/>
    </source>
</evidence>
<comment type="caution">
    <text evidence="3">The sequence shown here is derived from an EMBL/GenBank/DDBJ whole genome shotgun (WGS) entry which is preliminary data.</text>
</comment>
<evidence type="ECO:0000313" key="4">
    <source>
        <dbReference type="Proteomes" id="UP000547209"/>
    </source>
</evidence>
<feature type="transmembrane region" description="Helical" evidence="2">
    <location>
        <begin position="6"/>
        <end position="26"/>
    </location>
</feature>
<feature type="region of interest" description="Disordered" evidence="1">
    <location>
        <begin position="31"/>
        <end position="168"/>
    </location>
</feature>
<keyword evidence="2" id="KW-1133">Transmembrane helix</keyword>
<dbReference type="AlphaFoldDB" id="A0A7X0VJH4"/>
<evidence type="ECO:0000313" key="3">
    <source>
        <dbReference type="EMBL" id="MBB6675578.1"/>
    </source>
</evidence>
<evidence type="ECO:0000256" key="2">
    <source>
        <dbReference type="SAM" id="Phobius"/>
    </source>
</evidence>
<sequence>MEQLINLILKNLPIILVVLGILFSLLRRSPLEKPQRPGQPARPAGRMPDFGGGGFPRPPQRPQQAKRLAEEGEAERPAATREPYDSERPPAAEMPLAGPSGFPAPDATRGATSDAYGSGAGPSADGATGERYDAYAAPVRPKAARTSSRAGEGALRGAGGAAGSESALTRDDLARAVMWAEILGPPRSRKPHRR</sequence>
<reference evidence="3 4" key="1">
    <citation type="submission" date="2020-08" db="EMBL/GenBank/DDBJ databases">
        <title>Cohnella phylogeny.</title>
        <authorList>
            <person name="Dunlap C."/>
        </authorList>
    </citation>
    <scope>NUCLEOTIDE SEQUENCE [LARGE SCALE GENOMIC DNA]</scope>
    <source>
        <strain evidence="3 4">DSM 28246</strain>
    </source>
</reference>
<dbReference type="EMBL" id="JACJVP010000083">
    <property type="protein sequence ID" value="MBB6675578.1"/>
    <property type="molecule type" value="Genomic_DNA"/>
</dbReference>
<feature type="compositionally biased region" description="Basic and acidic residues" evidence="1">
    <location>
        <begin position="67"/>
        <end position="90"/>
    </location>
</feature>
<protein>
    <submittedName>
        <fullName evidence="3">Uncharacterized protein</fullName>
    </submittedName>
</protein>